<name>A0AB38YCE0_9GAMM</name>
<evidence type="ECO:0000256" key="1">
    <source>
        <dbReference type="PROSITE-ProRule" id="PRU00473"/>
    </source>
</evidence>
<dbReference type="Pfam" id="PF00691">
    <property type="entry name" value="OmpA"/>
    <property type="match status" value="1"/>
</dbReference>
<evidence type="ECO:0000256" key="3">
    <source>
        <dbReference type="SAM" id="Phobius"/>
    </source>
</evidence>
<proteinExistence type="predicted"/>
<accession>A0AB38YCE0</accession>
<evidence type="ECO:0000256" key="2">
    <source>
        <dbReference type="SAM" id="Coils"/>
    </source>
</evidence>
<dbReference type="SUPFAM" id="SSF103088">
    <property type="entry name" value="OmpA-like"/>
    <property type="match status" value="1"/>
</dbReference>
<dbReference type="PANTHER" id="PTHR30329:SF21">
    <property type="entry name" value="LIPOPROTEIN YIAD-RELATED"/>
    <property type="match status" value="1"/>
</dbReference>
<reference evidence="5" key="1">
    <citation type="submission" date="2022-07" db="EMBL/GenBank/DDBJ databases">
        <title>Complete genome sequence of Salinispirillum sp. LH10-3-1 capable of multiple carbohydrate inversion isolated from a soda lake.</title>
        <authorList>
            <person name="Liu J."/>
            <person name="Zhai Y."/>
            <person name="Zhang H."/>
            <person name="Yang H."/>
            <person name="Qu J."/>
            <person name="Li J."/>
        </authorList>
    </citation>
    <scope>NUCLEOTIDE SEQUENCE</scope>
    <source>
        <strain evidence="5">LH 10-3-1</strain>
    </source>
</reference>
<dbReference type="RefSeq" id="WP_304994116.1">
    <property type="nucleotide sequence ID" value="NZ_CP101717.1"/>
</dbReference>
<feature type="transmembrane region" description="Helical" evidence="3">
    <location>
        <begin position="6"/>
        <end position="26"/>
    </location>
</feature>
<dbReference type="SUPFAM" id="SSF57997">
    <property type="entry name" value="Tropomyosin"/>
    <property type="match status" value="1"/>
</dbReference>
<evidence type="ECO:0000313" key="5">
    <source>
        <dbReference type="EMBL" id="WLD56832.1"/>
    </source>
</evidence>
<dbReference type="InterPro" id="IPR050330">
    <property type="entry name" value="Bact_OuterMem_StrucFunc"/>
</dbReference>
<dbReference type="GO" id="GO:0016020">
    <property type="term" value="C:membrane"/>
    <property type="evidence" value="ECO:0007669"/>
    <property type="project" value="UniProtKB-UniRule"/>
</dbReference>
<organism evidence="5">
    <name type="scientific">Salinispirillum sp. LH 10-3-1</name>
    <dbReference type="NCBI Taxonomy" id="2952525"/>
    <lineage>
        <taxon>Bacteria</taxon>
        <taxon>Pseudomonadati</taxon>
        <taxon>Pseudomonadota</taxon>
        <taxon>Gammaproteobacteria</taxon>
        <taxon>Oceanospirillales</taxon>
        <taxon>Saccharospirillaceae</taxon>
        <taxon>Salinispirillum</taxon>
    </lineage>
</organism>
<dbReference type="InterPro" id="IPR036737">
    <property type="entry name" value="OmpA-like_sf"/>
</dbReference>
<dbReference type="InterPro" id="IPR006665">
    <property type="entry name" value="OmpA-like"/>
</dbReference>
<dbReference type="PROSITE" id="PS51123">
    <property type="entry name" value="OMPA_2"/>
    <property type="match status" value="1"/>
</dbReference>
<dbReference type="EMBL" id="CP101717">
    <property type="protein sequence ID" value="WLD56832.1"/>
    <property type="molecule type" value="Genomic_DNA"/>
</dbReference>
<dbReference type="Gene3D" id="3.30.1330.60">
    <property type="entry name" value="OmpA-like domain"/>
    <property type="match status" value="1"/>
</dbReference>
<gene>
    <name evidence="5" type="ORF">NFC81_08825</name>
</gene>
<dbReference type="AlphaFoldDB" id="A0AB38YCE0"/>
<evidence type="ECO:0000259" key="4">
    <source>
        <dbReference type="PROSITE" id="PS51123"/>
    </source>
</evidence>
<keyword evidence="2" id="KW-0175">Coiled coil</keyword>
<protein>
    <submittedName>
        <fullName evidence="5">OmpA family protein</fullName>
    </submittedName>
</protein>
<dbReference type="CDD" id="cd07185">
    <property type="entry name" value="OmpA_C-like"/>
    <property type="match status" value="1"/>
</dbReference>
<dbReference type="PANTHER" id="PTHR30329">
    <property type="entry name" value="STATOR ELEMENT OF FLAGELLAR MOTOR COMPLEX"/>
    <property type="match status" value="1"/>
</dbReference>
<feature type="domain" description="OmpA-like" evidence="4">
    <location>
        <begin position="195"/>
        <end position="319"/>
    </location>
</feature>
<keyword evidence="1 3" id="KW-0472">Membrane</keyword>
<sequence>MNGSQASIIGAIAAIALGSVAGYFYYAGEQYKTERDQLRQSNQMLSLNQQQAVREQDDLRNRVVTLESRLSQTDAQRTAAIRELEQQLAQAQQELEATRQTLAQVRADYERTSAMGSDADALLSSLREELAAAREQAAAQEAKIEEQRAALEEQQQQVSQLASRLNEEQQALDELQSTLELLDSERQQLVERLDSGTTIIKLPERVLFASGSAELNEDSVATLREVVRALGSFPDYRISVLGHTDSRTITRELAVLYPTNWELSAARATAAVREMIRMGAPRDRMRAVGMADTQPLAAEVDEATRRQNRRIEIVLEPPLSVVPL</sequence>
<keyword evidence="3" id="KW-0812">Transmembrane</keyword>
<keyword evidence="3" id="KW-1133">Transmembrane helix</keyword>
<feature type="coiled-coil region" evidence="2">
    <location>
        <begin position="49"/>
        <end position="192"/>
    </location>
</feature>